<proteinExistence type="predicted"/>
<dbReference type="Proteomes" id="UP000315295">
    <property type="component" value="Unassembled WGS sequence"/>
</dbReference>
<keyword evidence="5" id="KW-1185">Reference proteome</keyword>
<dbReference type="AlphaFoldDB" id="A0A540NMZ4"/>
<dbReference type="InterPro" id="IPR005379">
    <property type="entry name" value="FDM1-5/IDN2_XH"/>
</dbReference>
<protein>
    <recommendedName>
        <fullName evidence="3">Factor of DNA methylation 1-5/IDN2 domain-containing protein</fullName>
    </recommendedName>
</protein>
<feature type="coiled-coil region" evidence="1">
    <location>
        <begin position="433"/>
        <end position="474"/>
    </location>
</feature>
<comment type="caution">
    <text evidence="4">The sequence shown here is derived from an EMBL/GenBank/DDBJ whole genome shotgun (WGS) entry which is preliminary data.</text>
</comment>
<reference evidence="4 5" key="1">
    <citation type="journal article" date="2019" name="G3 (Bethesda)">
        <title>Sequencing of a Wild Apple (Malus baccata) Genome Unravels the Differences Between Cultivated and Wild Apple Species Regarding Disease Resistance and Cold Tolerance.</title>
        <authorList>
            <person name="Chen X."/>
        </authorList>
    </citation>
    <scope>NUCLEOTIDE SEQUENCE [LARGE SCALE GENOMIC DNA]</scope>
    <source>
        <strain evidence="5">cv. Shandingzi</strain>
        <tissue evidence="4">Leaves</tissue>
    </source>
</reference>
<sequence>MPQTEINVTEFTLEIYSYETNEWRETVISHSLGFSFTTYTLSPSFAHSGMVYWLDYCGVLIGVDPFNNFNTTINTTANSGVCQGRLIIFCVWELKEAEDDQQVDGIAGKLKKWCLLKVVSLNQMLVENPGIAEWRERNRWLRSRAVAIDPNDEDILYLDFDGDIVACNFRTRTSFKRAIETGQMVLSLLSFILGRFTMSSEEPDIGKLHLNVIKLRDHLEKVVLDQYTALIKSEARKKDLTKELERSEARCQELRKVLEQTEAQKNKEDRGGSEAQNKELENYHGDKGLKKELEFCEARGRELKKELELSEAQKNELKNQLFQCEAKNNEVKKQLEQSDAQINGLNENLQKIEAEKRELTKNLQESEDQKKELKNDLQQREAENKELEKDLYQKEVELQESNELQHNADETVEWLKDERKQWRDQEVKLHNKISILEKQRNTNLKQVDELEVKIHEIEGKFKELEEELGNNKALNGVLIVNEHEKNVELQEARKVLIIGLSDSKSQTCIGVKRMGELDNKPFRSALKRPCPSKRGAGLDDKAKKLCSLWEQHLRDPNWQPFRIIMNEQQKPTEFIDEQDEKLKGLREEFGEQVFEAVKTALAELNEYNPSGRFPVPELWNFKEERKATVAEGVSYLMNLWKPNIRTRRSSQILNNQLRSPTSEVLERKTVLGYQSMGSEAKIIALCKPTTGRLYRATGLPGLENSNFHPSSEAELCLLGSKVWDSLSEMLTGKRPADDRFPGDLNLHSFVELAFPNRVMEIADSLLLQEALKKRLINTVRELRRLSPQSIGDAFASLPCQSPIDITS</sequence>
<keyword evidence="1" id="KW-0175">Coiled coil</keyword>
<dbReference type="STRING" id="106549.A0A540NMZ4"/>
<evidence type="ECO:0000313" key="4">
    <source>
        <dbReference type="EMBL" id="TQE11900.1"/>
    </source>
</evidence>
<evidence type="ECO:0000259" key="3">
    <source>
        <dbReference type="Pfam" id="PF03469"/>
    </source>
</evidence>
<gene>
    <name evidence="4" type="ORF">C1H46_002534</name>
</gene>
<dbReference type="EMBL" id="VIEB01000025">
    <property type="protein sequence ID" value="TQE11900.1"/>
    <property type="molecule type" value="Genomic_DNA"/>
</dbReference>
<feature type="region of interest" description="Disordered" evidence="2">
    <location>
        <begin position="260"/>
        <end position="284"/>
    </location>
</feature>
<evidence type="ECO:0000256" key="2">
    <source>
        <dbReference type="SAM" id="MobiDB-lite"/>
    </source>
</evidence>
<feature type="domain" description="Factor of DNA methylation 1-5/IDN2" evidence="3">
    <location>
        <begin position="512"/>
        <end position="643"/>
    </location>
</feature>
<dbReference type="Pfam" id="PF03469">
    <property type="entry name" value="XH"/>
    <property type="match status" value="1"/>
</dbReference>
<dbReference type="InterPro" id="IPR045177">
    <property type="entry name" value="FDM1-5/IDN2"/>
</dbReference>
<accession>A0A540NMZ4</accession>
<evidence type="ECO:0000256" key="1">
    <source>
        <dbReference type="SAM" id="Coils"/>
    </source>
</evidence>
<name>A0A540NMZ4_MALBA</name>
<dbReference type="PANTHER" id="PTHR21596">
    <property type="entry name" value="RIBONUCLEASE P SUBUNIT P38"/>
    <property type="match status" value="1"/>
</dbReference>
<dbReference type="GO" id="GO:0080188">
    <property type="term" value="P:gene silencing by siRNA-directed DNA methylation"/>
    <property type="evidence" value="ECO:0007669"/>
    <property type="project" value="InterPro"/>
</dbReference>
<evidence type="ECO:0000313" key="5">
    <source>
        <dbReference type="Proteomes" id="UP000315295"/>
    </source>
</evidence>
<organism evidence="4 5">
    <name type="scientific">Malus baccata</name>
    <name type="common">Siberian crab apple</name>
    <name type="synonym">Pyrus baccata</name>
    <dbReference type="NCBI Taxonomy" id="106549"/>
    <lineage>
        <taxon>Eukaryota</taxon>
        <taxon>Viridiplantae</taxon>
        <taxon>Streptophyta</taxon>
        <taxon>Embryophyta</taxon>
        <taxon>Tracheophyta</taxon>
        <taxon>Spermatophyta</taxon>
        <taxon>Magnoliopsida</taxon>
        <taxon>eudicotyledons</taxon>
        <taxon>Gunneridae</taxon>
        <taxon>Pentapetalae</taxon>
        <taxon>rosids</taxon>
        <taxon>fabids</taxon>
        <taxon>Rosales</taxon>
        <taxon>Rosaceae</taxon>
        <taxon>Amygdaloideae</taxon>
        <taxon>Maleae</taxon>
        <taxon>Malus</taxon>
    </lineage>
</organism>
<dbReference type="PANTHER" id="PTHR21596:SF23">
    <property type="entry name" value="FACTOR OF DNA METHYLATION 4"/>
    <property type="match status" value="1"/>
</dbReference>